<dbReference type="AlphaFoldDB" id="A0A5P3AGA9"/>
<accession>A0A5P3AGA9</accession>
<sequence>MPKTHAEAATEPHATVPLSTLRWWRELVDLNPADLAPRLDAQIERLEQSK</sequence>
<name>A0A5P3AGA9_9RHOB</name>
<dbReference type="KEGG" id="rid:RIdsm_03636"/>
<organism evidence="1 2">
    <name type="scientific">Roseovarius indicus</name>
    <dbReference type="NCBI Taxonomy" id="540747"/>
    <lineage>
        <taxon>Bacteria</taxon>
        <taxon>Pseudomonadati</taxon>
        <taxon>Pseudomonadota</taxon>
        <taxon>Alphaproteobacteria</taxon>
        <taxon>Rhodobacterales</taxon>
        <taxon>Roseobacteraceae</taxon>
        <taxon>Roseovarius</taxon>
    </lineage>
</organism>
<evidence type="ECO:0000313" key="2">
    <source>
        <dbReference type="Proteomes" id="UP000325785"/>
    </source>
</evidence>
<gene>
    <name evidence="1" type="ORF">RIdsm_03636</name>
</gene>
<dbReference type="EMBL" id="CP031598">
    <property type="protein sequence ID" value="QEW27816.1"/>
    <property type="molecule type" value="Genomic_DNA"/>
</dbReference>
<dbReference type="Proteomes" id="UP000325785">
    <property type="component" value="Chromosome"/>
</dbReference>
<protein>
    <submittedName>
        <fullName evidence="1">Uncharacterized protein</fullName>
    </submittedName>
</protein>
<evidence type="ECO:0000313" key="1">
    <source>
        <dbReference type="EMBL" id="QEW27816.1"/>
    </source>
</evidence>
<reference evidence="1 2" key="1">
    <citation type="submission" date="2018-08" db="EMBL/GenBank/DDBJ databases">
        <title>Genetic Globetrotter - A new plasmid hitch-hiking vast phylogenetic and geographic distances.</title>
        <authorList>
            <person name="Vollmers J."/>
            <person name="Petersen J."/>
        </authorList>
    </citation>
    <scope>NUCLEOTIDE SEQUENCE [LARGE SCALE GENOMIC DNA]</scope>
    <source>
        <strain evidence="1 2">DSM 26383</strain>
    </source>
</reference>
<proteinExistence type="predicted"/>